<protein>
    <recommendedName>
        <fullName evidence="3">Nucleotide-diphospho-sugar transferase domain-containing protein</fullName>
    </recommendedName>
</protein>
<evidence type="ECO:0000313" key="1">
    <source>
        <dbReference type="EMBL" id="GAQ87675.1"/>
    </source>
</evidence>
<reference evidence="1 2" key="1">
    <citation type="journal article" date="2014" name="Nat. Commun.">
        <title>Klebsormidium flaccidum genome reveals primary factors for plant terrestrial adaptation.</title>
        <authorList>
            <person name="Hori K."/>
            <person name="Maruyama F."/>
            <person name="Fujisawa T."/>
            <person name="Togashi T."/>
            <person name="Yamamoto N."/>
            <person name="Seo M."/>
            <person name="Sato S."/>
            <person name="Yamada T."/>
            <person name="Mori H."/>
            <person name="Tajima N."/>
            <person name="Moriyama T."/>
            <person name="Ikeuchi M."/>
            <person name="Watanabe M."/>
            <person name="Wada H."/>
            <person name="Kobayashi K."/>
            <person name="Saito M."/>
            <person name="Masuda T."/>
            <person name="Sasaki-Sekimoto Y."/>
            <person name="Mashiguchi K."/>
            <person name="Awai K."/>
            <person name="Shimojima M."/>
            <person name="Masuda S."/>
            <person name="Iwai M."/>
            <person name="Nobusawa T."/>
            <person name="Narise T."/>
            <person name="Kondo S."/>
            <person name="Saito H."/>
            <person name="Sato R."/>
            <person name="Murakawa M."/>
            <person name="Ihara Y."/>
            <person name="Oshima-Yamada Y."/>
            <person name="Ohtaka K."/>
            <person name="Satoh M."/>
            <person name="Sonobe K."/>
            <person name="Ishii M."/>
            <person name="Ohtani R."/>
            <person name="Kanamori-Sato M."/>
            <person name="Honoki R."/>
            <person name="Miyazaki D."/>
            <person name="Mochizuki H."/>
            <person name="Umetsu J."/>
            <person name="Higashi K."/>
            <person name="Shibata D."/>
            <person name="Kamiya Y."/>
            <person name="Sato N."/>
            <person name="Nakamura Y."/>
            <person name="Tabata S."/>
            <person name="Ida S."/>
            <person name="Kurokawa K."/>
            <person name="Ohta H."/>
        </authorList>
    </citation>
    <scope>NUCLEOTIDE SEQUENCE [LARGE SCALE GENOMIC DNA]</scope>
    <source>
        <strain evidence="1 2">NIES-2285</strain>
    </source>
</reference>
<name>A0A1Y1I9M8_KLENI</name>
<organism evidence="1 2">
    <name type="scientific">Klebsormidium nitens</name>
    <name type="common">Green alga</name>
    <name type="synonym">Ulothrix nitens</name>
    <dbReference type="NCBI Taxonomy" id="105231"/>
    <lineage>
        <taxon>Eukaryota</taxon>
        <taxon>Viridiplantae</taxon>
        <taxon>Streptophyta</taxon>
        <taxon>Klebsormidiophyceae</taxon>
        <taxon>Klebsormidiales</taxon>
        <taxon>Klebsormidiaceae</taxon>
        <taxon>Klebsormidium</taxon>
    </lineage>
</organism>
<accession>A0A1Y1I9M8</accession>
<dbReference type="AlphaFoldDB" id="A0A1Y1I9M8"/>
<gene>
    <name evidence="1" type="ORF">KFL_003690060</name>
</gene>
<evidence type="ECO:0000313" key="2">
    <source>
        <dbReference type="Proteomes" id="UP000054558"/>
    </source>
</evidence>
<dbReference type="Proteomes" id="UP000054558">
    <property type="component" value="Unassembled WGS sequence"/>
</dbReference>
<keyword evidence="2" id="KW-1185">Reference proteome</keyword>
<proteinExistence type="predicted"/>
<sequence>MGEVPVTEVQHKAPRGKLQWRHLSVDAKEALLRGGRVSNLQLAILMMILLCGVDILMRGTLQCSRGPDVSQRSGGLALAGFAGGGALGSSRVRSTHMACPLHCVTRDGEGRNAVPIQLPCQPVACTELDMGGKLDGRKLEGKKVETGSVLGAREEAGVGVRRNAEAGGIGGAGQELERAESKGGSLLASGKLPERMLPRRIEEPSLSDTPIFFLATDPDPYSIVCMKLARIYSPKAPLYVITTRYAVAHARFHELLHLPNVRFKMLEHYVEDGSDSSEFYKDYIHQSVTQIKFERLCFFRYFVIREICREEAIQRFLYMDGDVALFSDVSKFAAHDVDLLALTTHSGFFSLWRLSPFERFCEYMAGFYKRDRELVYEDINRNGMKMNETFVQFSDMFMMFSWWQQHQADFSWKFLVHDSKKFQDGFFEYWPMMNLQNIIGWDCLEEDYRQKMEWREDEQGKPMPHFNGTTFPGLHFQGFYCKNLSRFILDPIIDKWLPVRTHSSDPGLKIASPLQRYDLNPGLPPSNGRR</sequence>
<dbReference type="EMBL" id="DF237318">
    <property type="protein sequence ID" value="GAQ87675.1"/>
    <property type="molecule type" value="Genomic_DNA"/>
</dbReference>
<evidence type="ECO:0008006" key="3">
    <source>
        <dbReference type="Google" id="ProtNLM"/>
    </source>
</evidence>